<evidence type="ECO:0000313" key="2">
    <source>
        <dbReference type="Proteomes" id="UP000749471"/>
    </source>
</evidence>
<name>A0ABS6E0X4_9FIRM</name>
<accession>A0ABS6E0X4</accession>
<organism evidence="1 2">
    <name type="scientific">Tissierella simiarum</name>
    <dbReference type="NCBI Taxonomy" id="2841534"/>
    <lineage>
        <taxon>Bacteria</taxon>
        <taxon>Bacillati</taxon>
        <taxon>Bacillota</taxon>
        <taxon>Tissierellia</taxon>
        <taxon>Tissierellales</taxon>
        <taxon>Tissierellaceae</taxon>
        <taxon>Tissierella</taxon>
    </lineage>
</organism>
<dbReference type="Proteomes" id="UP000749471">
    <property type="component" value="Unassembled WGS sequence"/>
</dbReference>
<dbReference type="RefSeq" id="WP_216515847.1">
    <property type="nucleotide sequence ID" value="NZ_JAHLPM010000001.1"/>
</dbReference>
<proteinExistence type="predicted"/>
<sequence length="72" mass="8032">MRKLTEGEVLSLTSLLKMEKDALTVSKATQVLITDEDLKRQAEAAVLATEGRIKGIQQFINENQITSTREVE</sequence>
<comment type="caution">
    <text evidence="1">The sequence shown here is derived from an EMBL/GenBank/DDBJ whole genome shotgun (WGS) entry which is preliminary data.</text>
</comment>
<protein>
    <submittedName>
        <fullName evidence="1">Uncharacterized protein</fullName>
    </submittedName>
</protein>
<dbReference type="EMBL" id="JAHLPM010000001">
    <property type="protein sequence ID" value="MBU5436548.1"/>
    <property type="molecule type" value="Genomic_DNA"/>
</dbReference>
<gene>
    <name evidence="1" type="ORF">KQI42_00930</name>
</gene>
<reference evidence="1 2" key="1">
    <citation type="submission" date="2021-06" db="EMBL/GenBank/DDBJ databases">
        <authorList>
            <person name="Sun Q."/>
            <person name="Li D."/>
        </authorList>
    </citation>
    <scope>NUCLEOTIDE SEQUENCE [LARGE SCALE GENOMIC DNA]</scope>
    <source>
        <strain evidence="1 2">MSJ-40</strain>
    </source>
</reference>
<evidence type="ECO:0000313" key="1">
    <source>
        <dbReference type="EMBL" id="MBU5436548.1"/>
    </source>
</evidence>
<keyword evidence="2" id="KW-1185">Reference proteome</keyword>